<dbReference type="GO" id="GO:0005737">
    <property type="term" value="C:cytoplasm"/>
    <property type="evidence" value="ECO:0007669"/>
    <property type="project" value="UniProtKB-SubCell"/>
</dbReference>
<comment type="subcellular location">
    <subcellularLocation>
        <location evidence="2">Cytoplasm</location>
    </subcellularLocation>
</comment>
<keyword evidence="9 10" id="KW-0413">Isomerase</keyword>
<dbReference type="FunFam" id="3.20.20.70:FF:000009">
    <property type="entry name" value="1-(5-phosphoribosyl)-5-[(5-phosphoribosylamino)methylideneamino] imidazole-4-carboxamide isomerase"/>
    <property type="match status" value="1"/>
</dbReference>
<dbReference type="AlphaFoldDB" id="A0A3B1DJE1"/>
<dbReference type="InterPro" id="IPR023016">
    <property type="entry name" value="HisA/PriA"/>
</dbReference>
<dbReference type="NCBIfam" id="TIGR00007">
    <property type="entry name" value="1-(5-phosphoribosyl)-5-[(5-phosphoribosylamino)methylideneamino]imidazole-4-carboxamide isomerase"/>
    <property type="match status" value="1"/>
</dbReference>
<dbReference type="PANTHER" id="PTHR43090:SF2">
    <property type="entry name" value="1-(5-PHOSPHORIBOSYL)-5-[(5-PHOSPHORIBOSYLAMINO)METHYLIDENEAMINO] IMIDAZOLE-4-CARBOXAMIDE ISOMERASE"/>
    <property type="match status" value="1"/>
</dbReference>
<keyword evidence="6" id="KW-0963">Cytoplasm</keyword>
<dbReference type="PANTHER" id="PTHR43090">
    <property type="entry name" value="1-(5-PHOSPHORIBOSYL)-5-[(5-PHOSPHORIBOSYLAMINO)METHYLIDENEAMINO] IMIDAZOLE-4-CARBOXAMIDE ISOMERASE"/>
    <property type="match status" value="1"/>
</dbReference>
<dbReference type="EMBL" id="UOGF01000042">
    <property type="protein sequence ID" value="VAX28717.1"/>
    <property type="molecule type" value="Genomic_DNA"/>
</dbReference>
<protein>
    <recommendedName>
        <fullName evidence="5">1-(5-phosphoribosyl)-5-[(5-phosphoribosylamino)methylideneamino]imidazole-4-carboxamideisomerase</fullName>
        <ecNumber evidence="5">5.3.1.16</ecNumber>
    </recommendedName>
</protein>
<dbReference type="InterPro" id="IPR013785">
    <property type="entry name" value="Aldolase_TIM"/>
</dbReference>
<dbReference type="GO" id="GO:0000105">
    <property type="term" value="P:L-histidine biosynthetic process"/>
    <property type="evidence" value="ECO:0007669"/>
    <property type="project" value="UniProtKB-UniPathway"/>
</dbReference>
<proteinExistence type="inferred from homology"/>
<comment type="pathway">
    <text evidence="3">Amino-acid biosynthesis; L-histidine biosynthesis; L-histidine from 5-phospho-alpha-D-ribose 1-diphosphate: step 4/9.</text>
</comment>
<dbReference type="NCBIfam" id="NF010112">
    <property type="entry name" value="PRK13585.1"/>
    <property type="match status" value="1"/>
</dbReference>
<evidence type="ECO:0000256" key="6">
    <source>
        <dbReference type="ARBA" id="ARBA00022490"/>
    </source>
</evidence>
<dbReference type="HAMAP" id="MF_01014">
    <property type="entry name" value="HisA"/>
    <property type="match status" value="1"/>
</dbReference>
<dbReference type="GO" id="GO:0000162">
    <property type="term" value="P:L-tryptophan biosynthetic process"/>
    <property type="evidence" value="ECO:0007669"/>
    <property type="project" value="TreeGrafter"/>
</dbReference>
<sequence length="241" mass="25756">MILIPAIDMKGGRCVRLVKGDLNNETVYSDNPVKMAQRWVKEGGERLHLVDLDGAVAGKAVHFPIIEKIVQSLSIPVQIGGGIRTLDQIEDYLKIGIASVILGTVALKNPALLKEACEKFPGKIIVGLDSRKGKVAIQGWVEECDETVTEMAIKMETIGVAALILTDIEKDGMLQGPNFKLMEEVGQAVKIPLVASGGVTTLAQIKKLTTIPGVKSAIIGKALYEGRIVLPDAIAAIRGQT</sequence>
<evidence type="ECO:0000256" key="5">
    <source>
        <dbReference type="ARBA" id="ARBA00012550"/>
    </source>
</evidence>
<dbReference type="SUPFAM" id="SSF51366">
    <property type="entry name" value="Ribulose-phoshate binding barrel"/>
    <property type="match status" value="1"/>
</dbReference>
<keyword evidence="8" id="KW-0368">Histidine biosynthesis</keyword>
<gene>
    <name evidence="10" type="ORF">MNBD_NITROSPIRAE01-603</name>
</gene>
<evidence type="ECO:0000256" key="7">
    <source>
        <dbReference type="ARBA" id="ARBA00022605"/>
    </source>
</evidence>
<evidence type="ECO:0000256" key="3">
    <source>
        <dbReference type="ARBA" id="ARBA00005133"/>
    </source>
</evidence>
<evidence type="ECO:0000313" key="10">
    <source>
        <dbReference type="EMBL" id="VAX28717.1"/>
    </source>
</evidence>
<organism evidence="10">
    <name type="scientific">hydrothermal vent metagenome</name>
    <dbReference type="NCBI Taxonomy" id="652676"/>
    <lineage>
        <taxon>unclassified sequences</taxon>
        <taxon>metagenomes</taxon>
        <taxon>ecological metagenomes</taxon>
    </lineage>
</organism>
<dbReference type="InterPro" id="IPR006062">
    <property type="entry name" value="His_biosynth"/>
</dbReference>
<comment type="similarity">
    <text evidence="4">Belongs to the HisA/HisF family.</text>
</comment>
<evidence type="ECO:0000256" key="1">
    <source>
        <dbReference type="ARBA" id="ARBA00000901"/>
    </source>
</evidence>
<dbReference type="EC" id="5.3.1.16" evidence="5"/>
<reference evidence="10" key="1">
    <citation type="submission" date="2018-06" db="EMBL/GenBank/DDBJ databases">
        <authorList>
            <person name="Zhirakovskaya E."/>
        </authorList>
    </citation>
    <scope>NUCLEOTIDE SEQUENCE</scope>
</reference>
<dbReference type="InterPro" id="IPR011060">
    <property type="entry name" value="RibuloseP-bd_barrel"/>
</dbReference>
<dbReference type="InterPro" id="IPR006063">
    <property type="entry name" value="HisA_bact_arch"/>
</dbReference>
<evidence type="ECO:0000256" key="2">
    <source>
        <dbReference type="ARBA" id="ARBA00004496"/>
    </source>
</evidence>
<comment type="catalytic activity">
    <reaction evidence="1">
        <text>1-(5-phospho-beta-D-ribosyl)-5-[(5-phospho-beta-D-ribosylamino)methylideneamino]imidazole-4-carboxamide = 5-[(5-phospho-1-deoxy-D-ribulos-1-ylimino)methylamino]-1-(5-phospho-beta-D-ribosyl)imidazole-4-carboxamide</text>
        <dbReference type="Rhea" id="RHEA:15469"/>
        <dbReference type="ChEBI" id="CHEBI:58435"/>
        <dbReference type="ChEBI" id="CHEBI:58525"/>
        <dbReference type="EC" id="5.3.1.16"/>
    </reaction>
</comment>
<keyword evidence="7" id="KW-0028">Amino-acid biosynthesis</keyword>
<accession>A0A3B1DJE1</accession>
<dbReference type="GO" id="GO:0003949">
    <property type="term" value="F:1-(5-phosphoribosyl)-5-[(5-phosphoribosylamino)methylideneamino]imidazole-4-carboxamide isomerase activity"/>
    <property type="evidence" value="ECO:0007669"/>
    <property type="project" value="UniProtKB-EC"/>
</dbReference>
<dbReference type="Pfam" id="PF00977">
    <property type="entry name" value="His_biosynth"/>
    <property type="match status" value="1"/>
</dbReference>
<dbReference type="Gene3D" id="3.20.20.70">
    <property type="entry name" value="Aldolase class I"/>
    <property type="match status" value="1"/>
</dbReference>
<dbReference type="CDD" id="cd04732">
    <property type="entry name" value="HisA"/>
    <property type="match status" value="1"/>
</dbReference>
<name>A0A3B1DJE1_9ZZZZ</name>
<evidence type="ECO:0000256" key="9">
    <source>
        <dbReference type="ARBA" id="ARBA00023235"/>
    </source>
</evidence>
<evidence type="ECO:0000256" key="8">
    <source>
        <dbReference type="ARBA" id="ARBA00023102"/>
    </source>
</evidence>
<dbReference type="UniPathway" id="UPA00031">
    <property type="reaction ID" value="UER00009"/>
</dbReference>
<dbReference type="InterPro" id="IPR044524">
    <property type="entry name" value="Isoase_HisA-like"/>
</dbReference>
<evidence type="ECO:0000256" key="4">
    <source>
        <dbReference type="ARBA" id="ARBA00009667"/>
    </source>
</evidence>